<dbReference type="Proteomes" id="UP001244341">
    <property type="component" value="Chromosome 6b"/>
</dbReference>
<evidence type="ECO:0000313" key="2">
    <source>
        <dbReference type="EMBL" id="WIA15530.1"/>
    </source>
</evidence>
<dbReference type="SUPFAM" id="SSF51905">
    <property type="entry name" value="FAD/NAD(P)-binding domain"/>
    <property type="match status" value="2"/>
</dbReference>
<dbReference type="PRINTS" id="PR00420">
    <property type="entry name" value="RNGMNOXGNASE"/>
</dbReference>
<name>A0ABY8U2T9_TETOB</name>
<dbReference type="Pfam" id="PF01494">
    <property type="entry name" value="FAD_binding_3"/>
    <property type="match status" value="1"/>
</dbReference>
<evidence type="ECO:0000259" key="1">
    <source>
        <dbReference type="Pfam" id="PF01494"/>
    </source>
</evidence>
<dbReference type="Gene3D" id="3.50.50.60">
    <property type="entry name" value="FAD/NAD(P)-binding domain"/>
    <property type="match status" value="2"/>
</dbReference>
<keyword evidence="3" id="KW-1185">Reference proteome</keyword>
<feature type="domain" description="FAD-binding" evidence="1">
    <location>
        <begin position="101"/>
        <end position="139"/>
    </location>
</feature>
<dbReference type="PANTHER" id="PTHR43876:SF7">
    <property type="entry name" value="UBIQUINONE BIOSYNTHESIS MONOOXYGENASE COQ6, MITOCHONDRIAL"/>
    <property type="match status" value="1"/>
</dbReference>
<gene>
    <name evidence="2" type="ORF">OEZ85_002164</name>
</gene>
<proteinExistence type="predicted"/>
<evidence type="ECO:0000313" key="3">
    <source>
        <dbReference type="Proteomes" id="UP001244341"/>
    </source>
</evidence>
<reference evidence="2 3" key="1">
    <citation type="submission" date="2023-05" db="EMBL/GenBank/DDBJ databases">
        <title>A 100% complete, gapless, phased diploid assembly of the Scenedesmus obliquus UTEX 3031 genome.</title>
        <authorList>
            <person name="Biondi T.C."/>
            <person name="Hanschen E.R."/>
            <person name="Kwon T."/>
            <person name="Eng W."/>
            <person name="Kruse C.P.S."/>
            <person name="Koehler S.I."/>
            <person name="Kunde Y."/>
            <person name="Gleasner C.D."/>
            <person name="You Mak K.T."/>
            <person name="Polle J."/>
            <person name="Hovde B.T."/>
            <person name="Starkenburg S.R."/>
        </authorList>
    </citation>
    <scope>NUCLEOTIDE SEQUENCE [LARGE SCALE GENOMIC DNA]</scope>
    <source>
        <strain evidence="2 3">DOE0152z</strain>
    </source>
</reference>
<dbReference type="EMBL" id="CP126213">
    <property type="protein sequence ID" value="WIA15530.1"/>
    <property type="molecule type" value="Genomic_DNA"/>
</dbReference>
<dbReference type="PANTHER" id="PTHR43876">
    <property type="entry name" value="UBIQUINONE BIOSYNTHESIS MONOOXYGENASE COQ6, MITOCHONDRIAL"/>
    <property type="match status" value="1"/>
</dbReference>
<dbReference type="InterPro" id="IPR002938">
    <property type="entry name" value="FAD-bd"/>
</dbReference>
<dbReference type="InterPro" id="IPR036188">
    <property type="entry name" value="FAD/NAD-bd_sf"/>
</dbReference>
<protein>
    <recommendedName>
        <fullName evidence="1">FAD-binding domain-containing protein</fullName>
    </recommendedName>
</protein>
<dbReference type="InterPro" id="IPR051205">
    <property type="entry name" value="UbiH/COQ6_monooxygenase"/>
</dbReference>
<sequence>MVGAAVAALLRSNAFTADMRIAIIDHQPPPMELTVSQYPDVRVSTITPANMQLLQQTGAWQELAQLAPTFQHMQVWEHAGPGFISWQASDIGHPHMGYVAPRLALVGDAAHSIHPMAGQGVNLGLGDAAALAETLAHARELGRDLGDLALLQSRYEAPRQRANMTMIAALEVLWRGFGVQAGLAGAARSAGLGLLNGVGPVKNRIMQYAMGLTQ</sequence>
<accession>A0ABY8U2T9</accession>
<organism evidence="2 3">
    <name type="scientific">Tetradesmus obliquus</name>
    <name type="common">Green alga</name>
    <name type="synonym">Acutodesmus obliquus</name>
    <dbReference type="NCBI Taxonomy" id="3088"/>
    <lineage>
        <taxon>Eukaryota</taxon>
        <taxon>Viridiplantae</taxon>
        <taxon>Chlorophyta</taxon>
        <taxon>core chlorophytes</taxon>
        <taxon>Chlorophyceae</taxon>
        <taxon>CS clade</taxon>
        <taxon>Sphaeropleales</taxon>
        <taxon>Scenedesmaceae</taxon>
        <taxon>Tetradesmus</taxon>
    </lineage>
</organism>